<dbReference type="AlphaFoldDB" id="A0A8J4EY02"/>
<evidence type="ECO:0000313" key="1">
    <source>
        <dbReference type="EMBL" id="GIL51757.1"/>
    </source>
</evidence>
<evidence type="ECO:0000313" key="2">
    <source>
        <dbReference type="Proteomes" id="UP000747399"/>
    </source>
</evidence>
<organism evidence="1 2">
    <name type="scientific">Volvox africanus</name>
    <dbReference type="NCBI Taxonomy" id="51714"/>
    <lineage>
        <taxon>Eukaryota</taxon>
        <taxon>Viridiplantae</taxon>
        <taxon>Chlorophyta</taxon>
        <taxon>core chlorophytes</taxon>
        <taxon>Chlorophyceae</taxon>
        <taxon>CS clade</taxon>
        <taxon>Chlamydomonadales</taxon>
        <taxon>Volvocaceae</taxon>
        <taxon>Volvox</taxon>
    </lineage>
</organism>
<gene>
    <name evidence="1" type="ORF">Vafri_7684</name>
</gene>
<dbReference type="EMBL" id="BNCO01000011">
    <property type="protein sequence ID" value="GIL51757.1"/>
    <property type="molecule type" value="Genomic_DNA"/>
</dbReference>
<accession>A0A8J4EY02</accession>
<dbReference type="Proteomes" id="UP000747399">
    <property type="component" value="Unassembled WGS sequence"/>
</dbReference>
<comment type="caution">
    <text evidence="1">The sequence shown here is derived from an EMBL/GenBank/DDBJ whole genome shotgun (WGS) entry which is preliminary data.</text>
</comment>
<proteinExistence type="predicted"/>
<sequence>MSMRIVLRNSERKWRGKAYVIDCLGRDEPMEMWLDLPERITTRARVLPQVVQAMKSQFDPETELLHIADFSWGFDSETFKIVTTEEIYCRPYMVPEVPYFIIFRTEHHPGVKRPAMVYGVPEYQQPNGSGGSFPTWAVMQMWQMKAPAPGCSLPFHKLVGLPMMVPLTVGDKNCHAVLTALQRGIEPYLKELPDRRSLPTVVKMPVRPYGLDPHGPIQERAVSLPLSEATRPEWALTWPNQGPVPLLTAITAPIPMKMIPLEAFCYDAYGLYDHRPWTPDETECMGLAVASTGRGCNVPCPIVKTSASVEAIHDPCTSTPLADVQHRTGPMSRKRRFEEMEAGQQGLAGRERVVVATEVAVVTVDGAAGAVGEAAVDAGVDVESEAEAEEGQGEERVTRQRVANAPDGKPVSVFRGRRPQPRAASVMKVWARGIMARAVPAVAVAAVATGGFSLGAAVCEVMLAEGMTGWQLA</sequence>
<reference evidence="1" key="1">
    <citation type="journal article" date="2021" name="Proc. Natl. Acad. Sci. U.S.A.">
        <title>Three genomes in the algal genus Volvox reveal the fate of a haploid sex-determining region after a transition to homothallism.</title>
        <authorList>
            <person name="Yamamoto K."/>
            <person name="Hamaji T."/>
            <person name="Kawai-Toyooka H."/>
            <person name="Matsuzaki R."/>
            <person name="Takahashi F."/>
            <person name="Nishimura Y."/>
            <person name="Kawachi M."/>
            <person name="Noguchi H."/>
            <person name="Minakuchi Y."/>
            <person name="Umen J.G."/>
            <person name="Toyoda A."/>
            <person name="Nozaki H."/>
        </authorList>
    </citation>
    <scope>NUCLEOTIDE SEQUENCE</scope>
    <source>
        <strain evidence="1">NIES-3780</strain>
    </source>
</reference>
<keyword evidence="2" id="KW-1185">Reference proteome</keyword>
<name>A0A8J4EY02_9CHLO</name>
<protein>
    <submittedName>
        <fullName evidence="1">Uncharacterized protein</fullName>
    </submittedName>
</protein>